<feature type="region of interest" description="Disordered" evidence="6">
    <location>
        <begin position="549"/>
        <end position="575"/>
    </location>
</feature>
<evidence type="ECO:0000256" key="2">
    <source>
        <dbReference type="ARBA" id="ARBA00022741"/>
    </source>
</evidence>
<dbReference type="SUPFAM" id="SSF56059">
    <property type="entry name" value="Glutathione synthetase ATP-binding domain-like"/>
    <property type="match status" value="1"/>
</dbReference>
<dbReference type="Gene3D" id="3.30.470.20">
    <property type="entry name" value="ATP-grasp fold, B domain"/>
    <property type="match status" value="1"/>
</dbReference>
<dbReference type="AlphaFoldDB" id="G0TR57"/>
<keyword evidence="3" id="KW-0067">ATP-binding</keyword>
<keyword evidence="2" id="KW-0547">Nucleotide-binding</keyword>
<gene>
    <name evidence="7" type="ORF">TVY486_0100690</name>
</gene>
<organism evidence="7">
    <name type="scientific">Trypanosoma vivax (strain Y486)</name>
    <dbReference type="NCBI Taxonomy" id="1055687"/>
    <lineage>
        <taxon>Eukaryota</taxon>
        <taxon>Discoba</taxon>
        <taxon>Euglenozoa</taxon>
        <taxon>Kinetoplastea</taxon>
        <taxon>Metakinetoplastina</taxon>
        <taxon>Trypanosomatida</taxon>
        <taxon>Trypanosomatidae</taxon>
        <taxon>Trypanosoma</taxon>
        <taxon>Duttonella</taxon>
    </lineage>
</organism>
<sequence length="674" mass="76015">MPHTDDDQSENYHKLVCQQQQRNKVISRGAFDPGAPLTHRFDQHVVWENTTVQYTRQRSAAADEFVSLNTSPFSGRRSTISFRALDRPWDGDSRKDDKRVYVEPAPLVRVEDHREAAGNDNDGARLATSETNRSGPYATLRFVMSAAAVRFSAVMCTLERAGFVEETSLLSNSWLLKWCKHPVRSDFKKLKSFQRINHFPGTWRLGKKDELHKHLVAAKARWAAKMCDADSNVQNCKKVGVPTHSNVGVAAVQATFGDFFPDGWVLPEEKEEFMRVLCSHEECGNVFIAKPTTSACGRGIQLLVANGDKTQLHLHKKTDENAFARRTVVQRYVSDPMLIEGYKFDLRLYVVVTSYNPLRVYLYDEGLVRFATSPYPTEINVAAIDCDTGLTAHLTNFTINKKSEDFVAPSSLDEAGGQKATASKWTLGALREYFKANHLDWEGTMEQIHDLLIKVMLSVEPHVTEELTLLAAEVHRSEVKNCCFEIYGVDVLLRKPCPPRKSTPSPVLMEVNIMPSLSTHYSLLDQWVKANFVSDTLTLVGLGVGSTLRDRGPSASRTNEPIKAPQCSGAEGSTTGTTKYLHPFLDALTDEEEIEACLTLEEEHLRCRNFTKICPTPESYNRYKPLFSRPVGQGKEGARQRLDELLTLWEQARIDVPPQWCIKRVRNTVTRNVY</sequence>
<keyword evidence="1 7" id="KW-0436">Ligase</keyword>
<evidence type="ECO:0000256" key="5">
    <source>
        <dbReference type="ARBA" id="ARBA00049274"/>
    </source>
</evidence>
<dbReference type="OMA" id="NHFPGTH"/>
<dbReference type="VEuPathDB" id="TriTrypDB:TvY486_0100690"/>
<dbReference type="PROSITE" id="PS51221">
    <property type="entry name" value="TTL"/>
    <property type="match status" value="1"/>
</dbReference>
<protein>
    <recommendedName>
        <fullName evidence="4">Tubulin--tyrosine ligase-like protein 5</fullName>
    </recommendedName>
</protein>
<evidence type="ECO:0000313" key="7">
    <source>
        <dbReference type="EMBL" id="CCC46421.1"/>
    </source>
</evidence>
<dbReference type="PANTHER" id="PTHR12241">
    <property type="entry name" value="TUBULIN POLYGLUTAMYLASE"/>
    <property type="match status" value="1"/>
</dbReference>
<name>G0TR57_TRYVY</name>
<dbReference type="GO" id="GO:0005524">
    <property type="term" value="F:ATP binding"/>
    <property type="evidence" value="ECO:0007669"/>
    <property type="project" value="UniProtKB-KW"/>
</dbReference>
<dbReference type="GO" id="GO:0015631">
    <property type="term" value="F:tubulin binding"/>
    <property type="evidence" value="ECO:0007669"/>
    <property type="project" value="TreeGrafter"/>
</dbReference>
<proteinExistence type="predicted"/>
<evidence type="ECO:0000256" key="1">
    <source>
        <dbReference type="ARBA" id="ARBA00022598"/>
    </source>
</evidence>
<dbReference type="EMBL" id="HE573017">
    <property type="protein sequence ID" value="CCC46421.1"/>
    <property type="molecule type" value="Genomic_DNA"/>
</dbReference>
<dbReference type="GO" id="GO:0036064">
    <property type="term" value="C:ciliary basal body"/>
    <property type="evidence" value="ECO:0007669"/>
    <property type="project" value="TreeGrafter"/>
</dbReference>
<dbReference type="GO" id="GO:0070740">
    <property type="term" value="F:tubulin-glutamic acid ligase activity"/>
    <property type="evidence" value="ECO:0007669"/>
    <property type="project" value="TreeGrafter"/>
</dbReference>
<accession>G0TR57</accession>
<dbReference type="InterPro" id="IPR004344">
    <property type="entry name" value="TTL/TTLL_fam"/>
</dbReference>
<reference evidence="7" key="1">
    <citation type="journal article" date="2012" name="Proc. Natl. Acad. Sci. U.S.A.">
        <title>Antigenic diversity is generated by distinct evolutionary mechanisms in African trypanosome species.</title>
        <authorList>
            <person name="Jackson A.P."/>
            <person name="Berry A."/>
            <person name="Aslett M."/>
            <person name="Allison H.C."/>
            <person name="Burton P."/>
            <person name="Vavrova-Anderson J."/>
            <person name="Brown R."/>
            <person name="Browne H."/>
            <person name="Corton N."/>
            <person name="Hauser H."/>
            <person name="Gamble J."/>
            <person name="Gilderthorp R."/>
            <person name="Marcello L."/>
            <person name="McQuillan J."/>
            <person name="Otto T.D."/>
            <person name="Quail M.A."/>
            <person name="Sanders M.J."/>
            <person name="van Tonder A."/>
            <person name="Ginger M.L."/>
            <person name="Field M.C."/>
            <person name="Barry J.D."/>
            <person name="Hertz-Fowler C."/>
            <person name="Berriman M."/>
        </authorList>
    </citation>
    <scope>NUCLEOTIDE SEQUENCE</scope>
    <source>
        <strain evidence="7">Y486</strain>
    </source>
</reference>
<dbReference type="GO" id="GO:0000226">
    <property type="term" value="P:microtubule cytoskeleton organization"/>
    <property type="evidence" value="ECO:0007669"/>
    <property type="project" value="TreeGrafter"/>
</dbReference>
<evidence type="ECO:0000256" key="4">
    <source>
        <dbReference type="ARBA" id="ARBA00041448"/>
    </source>
</evidence>
<comment type="catalytic activity">
    <reaction evidence="5">
        <text>L-glutamyl-[protein] + L-glutamate + ATP = gamma-L-glutamyl-L-glutamyl-[protein] + ADP + phosphate + H(+)</text>
        <dbReference type="Rhea" id="RHEA:60144"/>
        <dbReference type="Rhea" id="RHEA-COMP:10208"/>
        <dbReference type="Rhea" id="RHEA-COMP:15517"/>
        <dbReference type="ChEBI" id="CHEBI:15378"/>
        <dbReference type="ChEBI" id="CHEBI:29973"/>
        <dbReference type="ChEBI" id="CHEBI:29985"/>
        <dbReference type="ChEBI" id="CHEBI:30616"/>
        <dbReference type="ChEBI" id="CHEBI:43474"/>
        <dbReference type="ChEBI" id="CHEBI:143622"/>
        <dbReference type="ChEBI" id="CHEBI:456216"/>
    </reaction>
    <physiologicalReaction direction="left-to-right" evidence="5">
        <dbReference type="Rhea" id="RHEA:60145"/>
    </physiologicalReaction>
</comment>
<evidence type="ECO:0000256" key="3">
    <source>
        <dbReference type="ARBA" id="ARBA00022840"/>
    </source>
</evidence>
<dbReference type="Pfam" id="PF03133">
    <property type="entry name" value="TTL"/>
    <property type="match status" value="1"/>
</dbReference>
<dbReference type="PANTHER" id="PTHR12241:SF145">
    <property type="entry name" value="TUBULIN POLYGLUTAMYLASE TTLL5"/>
    <property type="match status" value="1"/>
</dbReference>
<evidence type="ECO:0000256" key="6">
    <source>
        <dbReference type="SAM" id="MobiDB-lite"/>
    </source>
</evidence>